<protein>
    <submittedName>
        <fullName evidence="4">Response regulator</fullName>
    </submittedName>
</protein>
<accession>A0A953J6G0</accession>
<proteinExistence type="predicted"/>
<dbReference type="AlphaFoldDB" id="A0A953J6G0"/>
<keyword evidence="2" id="KW-0175">Coiled coil</keyword>
<dbReference type="PROSITE" id="PS50110">
    <property type="entry name" value="RESPONSE_REGULATORY"/>
    <property type="match status" value="1"/>
</dbReference>
<dbReference type="InterPro" id="IPR011006">
    <property type="entry name" value="CheY-like_superfamily"/>
</dbReference>
<feature type="modified residue" description="4-aspartylphosphate" evidence="1">
    <location>
        <position position="58"/>
    </location>
</feature>
<comment type="caution">
    <text evidence="4">The sequence shown here is derived from an EMBL/GenBank/DDBJ whole genome shotgun (WGS) entry which is preliminary data.</text>
</comment>
<reference evidence="4" key="2">
    <citation type="submission" date="2021-08" db="EMBL/GenBank/DDBJ databases">
        <authorList>
            <person name="Dalcin Martins P."/>
        </authorList>
    </citation>
    <scope>NUCLEOTIDE SEQUENCE</scope>
    <source>
        <strain evidence="4">MAG_39</strain>
    </source>
</reference>
<organism evidence="4 5">
    <name type="scientific">Candidatus Nitrobium versatile</name>
    <dbReference type="NCBI Taxonomy" id="2884831"/>
    <lineage>
        <taxon>Bacteria</taxon>
        <taxon>Pseudomonadati</taxon>
        <taxon>Nitrospirota</taxon>
        <taxon>Nitrospiria</taxon>
        <taxon>Nitrospirales</taxon>
        <taxon>Nitrospiraceae</taxon>
        <taxon>Candidatus Nitrobium</taxon>
    </lineage>
</organism>
<name>A0A953J6G0_9BACT</name>
<dbReference type="SUPFAM" id="SSF52172">
    <property type="entry name" value="CheY-like"/>
    <property type="match status" value="1"/>
</dbReference>
<dbReference type="Proteomes" id="UP000705867">
    <property type="component" value="Unassembled WGS sequence"/>
</dbReference>
<feature type="coiled-coil region" evidence="2">
    <location>
        <begin position="125"/>
        <end position="159"/>
    </location>
</feature>
<gene>
    <name evidence="4" type="ORF">K8I29_13890</name>
</gene>
<evidence type="ECO:0000313" key="5">
    <source>
        <dbReference type="Proteomes" id="UP000705867"/>
    </source>
</evidence>
<sequence>MGIAKLDIAVLYVEDEQITREIVAEMLKRKVRILHVAADGEEGIKAYRRHQPDIVITDIRMPVRDGLSMTREIKEEDRETPVIVTSAHSDSGYLMESIDVGVDRYVLKPIDMGKLFSALDRCAGLVMLRRHVRQQNEERENLIRELREALARVKKLSGLIPICSSCKKIRDDSGYWNQIEAFIREHSDAEFTHGLCPECAKRLYPNYYKDK</sequence>
<dbReference type="SMART" id="SM00448">
    <property type="entry name" value="REC"/>
    <property type="match status" value="1"/>
</dbReference>
<dbReference type="InterPro" id="IPR052048">
    <property type="entry name" value="ST_Response_Regulator"/>
</dbReference>
<keyword evidence="1" id="KW-0597">Phosphoprotein</keyword>
<dbReference type="Gene3D" id="3.40.50.2300">
    <property type="match status" value="1"/>
</dbReference>
<evidence type="ECO:0000256" key="1">
    <source>
        <dbReference type="PROSITE-ProRule" id="PRU00169"/>
    </source>
</evidence>
<evidence type="ECO:0000313" key="4">
    <source>
        <dbReference type="EMBL" id="MBZ0157288.1"/>
    </source>
</evidence>
<dbReference type="PANTHER" id="PTHR43228:SF1">
    <property type="entry name" value="TWO-COMPONENT RESPONSE REGULATOR ARR22"/>
    <property type="match status" value="1"/>
</dbReference>
<dbReference type="CDD" id="cd17536">
    <property type="entry name" value="REC_YesN-like"/>
    <property type="match status" value="1"/>
</dbReference>
<evidence type="ECO:0000256" key="2">
    <source>
        <dbReference type="SAM" id="Coils"/>
    </source>
</evidence>
<evidence type="ECO:0000259" key="3">
    <source>
        <dbReference type="PROSITE" id="PS50110"/>
    </source>
</evidence>
<dbReference type="EMBL" id="JAIOIV010000110">
    <property type="protein sequence ID" value="MBZ0157288.1"/>
    <property type="molecule type" value="Genomic_DNA"/>
</dbReference>
<feature type="domain" description="Response regulatory" evidence="3">
    <location>
        <begin position="9"/>
        <end position="123"/>
    </location>
</feature>
<dbReference type="PANTHER" id="PTHR43228">
    <property type="entry name" value="TWO-COMPONENT RESPONSE REGULATOR"/>
    <property type="match status" value="1"/>
</dbReference>
<dbReference type="GO" id="GO:0000160">
    <property type="term" value="P:phosphorelay signal transduction system"/>
    <property type="evidence" value="ECO:0007669"/>
    <property type="project" value="InterPro"/>
</dbReference>
<dbReference type="InterPro" id="IPR001789">
    <property type="entry name" value="Sig_transdc_resp-reg_receiver"/>
</dbReference>
<dbReference type="Pfam" id="PF00072">
    <property type="entry name" value="Response_reg"/>
    <property type="match status" value="1"/>
</dbReference>
<reference evidence="4" key="1">
    <citation type="journal article" date="2021" name="bioRxiv">
        <title>Unraveling nitrogen, sulfur and carbon metabolic pathways and microbial community transcriptional responses to substrate deprivation and toxicity stresses in a bioreactor mimicking anoxic brackish coastal sediment conditions.</title>
        <authorList>
            <person name="Martins P.D."/>
            <person name="Echeveste M.J."/>
            <person name="Arshad A."/>
            <person name="Kurth J."/>
            <person name="Ouboter H."/>
            <person name="Jetten M.S.M."/>
            <person name="Welte C.U."/>
        </authorList>
    </citation>
    <scope>NUCLEOTIDE SEQUENCE</scope>
    <source>
        <strain evidence="4">MAG_39</strain>
    </source>
</reference>